<dbReference type="Proteomes" id="UP001378592">
    <property type="component" value="Unassembled WGS sequence"/>
</dbReference>
<dbReference type="GO" id="GO:0008270">
    <property type="term" value="F:zinc ion binding"/>
    <property type="evidence" value="ECO:0007669"/>
    <property type="project" value="UniProtKB-UniRule"/>
</dbReference>
<keyword evidence="1" id="KW-0863">Zinc-finger</keyword>
<comment type="caution">
    <text evidence="3">The sequence shown here is derived from an EMBL/GenBank/DDBJ whole genome shotgun (WGS) entry which is preliminary data.</text>
</comment>
<protein>
    <recommendedName>
        <fullName evidence="2">HIT-type domain-containing protein</fullName>
    </recommendedName>
</protein>
<gene>
    <name evidence="3" type="ORF">R5R35_011053</name>
</gene>
<name>A0AAN9V8W0_9ORTH</name>
<organism evidence="3 4">
    <name type="scientific">Gryllus longicercus</name>
    <dbReference type="NCBI Taxonomy" id="2509291"/>
    <lineage>
        <taxon>Eukaryota</taxon>
        <taxon>Metazoa</taxon>
        <taxon>Ecdysozoa</taxon>
        <taxon>Arthropoda</taxon>
        <taxon>Hexapoda</taxon>
        <taxon>Insecta</taxon>
        <taxon>Pterygota</taxon>
        <taxon>Neoptera</taxon>
        <taxon>Polyneoptera</taxon>
        <taxon>Orthoptera</taxon>
        <taxon>Ensifera</taxon>
        <taxon>Gryllidea</taxon>
        <taxon>Grylloidea</taxon>
        <taxon>Gryllidae</taxon>
        <taxon>Gryllinae</taxon>
        <taxon>Gryllus</taxon>
    </lineage>
</organism>
<dbReference type="AlphaFoldDB" id="A0AAN9V8W0"/>
<evidence type="ECO:0000313" key="4">
    <source>
        <dbReference type="Proteomes" id="UP001378592"/>
    </source>
</evidence>
<dbReference type="Gene3D" id="3.30.60.190">
    <property type="match status" value="1"/>
</dbReference>
<evidence type="ECO:0000256" key="1">
    <source>
        <dbReference type="PROSITE-ProRule" id="PRU00453"/>
    </source>
</evidence>
<dbReference type="CDD" id="cd23024">
    <property type="entry name" value="zf-HIT_ZNHIT2-3"/>
    <property type="match status" value="1"/>
</dbReference>
<dbReference type="EMBL" id="JAZDUA010000493">
    <property type="protein sequence ID" value="KAK7791850.1"/>
    <property type="molecule type" value="Genomic_DNA"/>
</dbReference>
<evidence type="ECO:0000313" key="3">
    <source>
        <dbReference type="EMBL" id="KAK7791850.1"/>
    </source>
</evidence>
<evidence type="ECO:0000259" key="2">
    <source>
        <dbReference type="PROSITE" id="PS51083"/>
    </source>
</evidence>
<sequence length="132" mass="14872">MSCQCSICGQGLSKYKCPTCCLPYCSLSCWKNHKSKECVPPATNGYIEEEKICPKKYEFETEDTVPVEKLALLENDEALRQILENPHVRNILLNVDSARDPSRAIQEAMLEPIFVEFADCCLKVVEPPTEGD</sequence>
<dbReference type="InterPro" id="IPR007529">
    <property type="entry name" value="Znf_HIT"/>
</dbReference>
<feature type="domain" description="HIT-type" evidence="2">
    <location>
        <begin position="5"/>
        <end position="38"/>
    </location>
</feature>
<reference evidence="3 4" key="1">
    <citation type="submission" date="2024-03" db="EMBL/GenBank/DDBJ databases">
        <title>The genome assembly and annotation of the cricket Gryllus longicercus Weissman &amp; Gray.</title>
        <authorList>
            <person name="Szrajer S."/>
            <person name="Gray D."/>
            <person name="Ylla G."/>
        </authorList>
    </citation>
    <scope>NUCLEOTIDE SEQUENCE [LARGE SCALE GENOMIC DNA]</scope>
    <source>
        <strain evidence="3">DAG 2021-001</strain>
        <tissue evidence="3">Whole body minus gut</tissue>
    </source>
</reference>
<accession>A0AAN9V8W0</accession>
<proteinExistence type="predicted"/>
<dbReference type="SUPFAM" id="SSF144232">
    <property type="entry name" value="HIT/MYND zinc finger-like"/>
    <property type="match status" value="1"/>
</dbReference>
<dbReference type="PROSITE" id="PS51083">
    <property type="entry name" value="ZF_HIT"/>
    <property type="match status" value="1"/>
</dbReference>
<dbReference type="InterPro" id="IPR048371">
    <property type="entry name" value="ZNHIT3_C"/>
</dbReference>
<dbReference type="Pfam" id="PF21373">
    <property type="entry name" value="ZNHIT3_C"/>
    <property type="match status" value="1"/>
</dbReference>
<keyword evidence="1" id="KW-0862">Zinc</keyword>
<keyword evidence="1" id="KW-0479">Metal-binding</keyword>
<dbReference type="Pfam" id="PF04438">
    <property type="entry name" value="zf-HIT"/>
    <property type="match status" value="1"/>
</dbReference>
<keyword evidence="4" id="KW-1185">Reference proteome</keyword>